<keyword evidence="2 5" id="KW-0812">Transmembrane</keyword>
<keyword evidence="7" id="KW-0436">Ligase</keyword>
<feature type="transmembrane region" description="Helical" evidence="5">
    <location>
        <begin position="31"/>
        <end position="48"/>
    </location>
</feature>
<feature type="transmembrane region" description="Helical" evidence="5">
    <location>
        <begin position="226"/>
        <end position="259"/>
    </location>
</feature>
<dbReference type="GO" id="GO:0016020">
    <property type="term" value="C:membrane"/>
    <property type="evidence" value="ECO:0007669"/>
    <property type="project" value="UniProtKB-SubCell"/>
</dbReference>
<feature type="transmembrane region" description="Helical" evidence="5">
    <location>
        <begin position="68"/>
        <end position="86"/>
    </location>
</feature>
<organism evidence="7">
    <name type="scientific">Telmatobacter sp. DSM 110680</name>
    <dbReference type="NCBI Taxonomy" id="3036704"/>
    <lineage>
        <taxon>Bacteria</taxon>
        <taxon>Pseudomonadati</taxon>
        <taxon>Acidobacteriota</taxon>
        <taxon>Terriglobia</taxon>
        <taxon>Terriglobales</taxon>
        <taxon>Acidobacteriaceae</taxon>
        <taxon>Telmatobacter</taxon>
    </lineage>
</organism>
<feature type="transmembrane region" description="Helical" evidence="5">
    <location>
        <begin position="193"/>
        <end position="214"/>
    </location>
</feature>
<feature type="transmembrane region" description="Helical" evidence="5">
    <location>
        <begin position="93"/>
        <end position="114"/>
    </location>
</feature>
<dbReference type="PANTHER" id="PTHR37422:SF17">
    <property type="entry name" value="O-ANTIGEN LIGASE"/>
    <property type="match status" value="1"/>
</dbReference>
<protein>
    <submittedName>
        <fullName evidence="7">O-antigen ligase family protein</fullName>
    </submittedName>
</protein>
<keyword evidence="4 5" id="KW-0472">Membrane</keyword>
<feature type="domain" description="O-antigen ligase-related" evidence="6">
    <location>
        <begin position="230"/>
        <end position="377"/>
    </location>
</feature>
<reference evidence="7" key="1">
    <citation type="submission" date="2023-03" db="EMBL/GenBank/DDBJ databases">
        <title>Edaphobacter sp.</title>
        <authorList>
            <person name="Huber K.J."/>
            <person name="Papendorf J."/>
            <person name="Pilke C."/>
            <person name="Bunk B."/>
            <person name="Sproeer C."/>
            <person name="Pester M."/>
        </authorList>
    </citation>
    <scope>NUCLEOTIDE SEQUENCE</scope>
    <source>
        <strain evidence="7">DSM 110680</strain>
    </source>
</reference>
<evidence type="ECO:0000313" key="7">
    <source>
        <dbReference type="EMBL" id="XBH15597.1"/>
    </source>
</evidence>
<evidence type="ECO:0000256" key="5">
    <source>
        <dbReference type="SAM" id="Phobius"/>
    </source>
</evidence>
<evidence type="ECO:0000256" key="3">
    <source>
        <dbReference type="ARBA" id="ARBA00022989"/>
    </source>
</evidence>
<name>A0AAU7DE47_9BACT</name>
<feature type="transmembrane region" description="Helical" evidence="5">
    <location>
        <begin position="6"/>
        <end position="22"/>
    </location>
</feature>
<dbReference type="InterPro" id="IPR051533">
    <property type="entry name" value="WaaL-like"/>
</dbReference>
<evidence type="ECO:0000256" key="1">
    <source>
        <dbReference type="ARBA" id="ARBA00004141"/>
    </source>
</evidence>
<proteinExistence type="predicted"/>
<evidence type="ECO:0000256" key="4">
    <source>
        <dbReference type="ARBA" id="ARBA00023136"/>
    </source>
</evidence>
<feature type="transmembrane region" description="Helical" evidence="5">
    <location>
        <begin position="271"/>
        <end position="291"/>
    </location>
</feature>
<feature type="transmembrane region" description="Helical" evidence="5">
    <location>
        <begin position="425"/>
        <end position="446"/>
    </location>
</feature>
<evidence type="ECO:0000256" key="2">
    <source>
        <dbReference type="ARBA" id="ARBA00022692"/>
    </source>
</evidence>
<sequence>MSAQVAIFLCCVGVGGLFYLNRDPSTRNSKALWIPITWILLAGSRSVTDWFGLGHPDGLAGTLEGSPVDAAVFAALEAAGIFVLISRKGKAKAYLLLILPLLAYSAYCLISASWSPFPVPAVKRWTKDVGDMAMVLVVLTDPRPVAAIRRVFSTVGFILLPFSIVLIRYTMLGRTWDADGALAIVGVTDNKNALGLIVYLVSLGTVWTVLSLMANKSVRNRNRKLLAQGVLLLCGLMILGTAHCSTAIACFILGGSVLLVTRLRAISHHPLRIHVLALALFACGGATLFGGRDEVASTLGRASTLTGRTDIWHALLPAVSNPIMGVGFDSFWTSPNATLFHQNLNLLHWYHAEYINEAHNGYLEVYLNLGWIGIVLMSTILIGGYLRANKAFRRDPIVGSLFLAFIISGAFYCITEVGFRTLSPMWIFLLLSYVGASGAQAGLFGAETKKSAVIPGARTGLRPSIFDWKPEKQVAKPAETTHAASN</sequence>
<feature type="transmembrane region" description="Helical" evidence="5">
    <location>
        <begin position="398"/>
        <end position="419"/>
    </location>
</feature>
<dbReference type="GO" id="GO:0016874">
    <property type="term" value="F:ligase activity"/>
    <property type="evidence" value="ECO:0007669"/>
    <property type="project" value="UniProtKB-KW"/>
</dbReference>
<dbReference type="RefSeq" id="WP_348260830.1">
    <property type="nucleotide sequence ID" value="NZ_CP121196.1"/>
</dbReference>
<accession>A0AAU7DE47</accession>
<dbReference type="AlphaFoldDB" id="A0AAU7DE47"/>
<dbReference type="Pfam" id="PF04932">
    <property type="entry name" value="Wzy_C"/>
    <property type="match status" value="1"/>
</dbReference>
<evidence type="ECO:0000259" key="6">
    <source>
        <dbReference type="Pfam" id="PF04932"/>
    </source>
</evidence>
<comment type="subcellular location">
    <subcellularLocation>
        <location evidence="1">Membrane</location>
        <topology evidence="1">Multi-pass membrane protein</topology>
    </subcellularLocation>
</comment>
<dbReference type="PANTHER" id="PTHR37422">
    <property type="entry name" value="TEICHURONIC ACID BIOSYNTHESIS PROTEIN TUAE"/>
    <property type="match status" value="1"/>
</dbReference>
<dbReference type="InterPro" id="IPR007016">
    <property type="entry name" value="O-antigen_ligase-rel_domated"/>
</dbReference>
<feature type="transmembrane region" description="Helical" evidence="5">
    <location>
        <begin position="365"/>
        <end position="386"/>
    </location>
</feature>
<gene>
    <name evidence="7" type="ORF">P8935_13565</name>
</gene>
<dbReference type="EMBL" id="CP121196">
    <property type="protein sequence ID" value="XBH15597.1"/>
    <property type="molecule type" value="Genomic_DNA"/>
</dbReference>
<feature type="transmembrane region" description="Helical" evidence="5">
    <location>
        <begin position="151"/>
        <end position="172"/>
    </location>
</feature>
<keyword evidence="3 5" id="KW-1133">Transmembrane helix</keyword>